<keyword evidence="4" id="KW-1185">Reference proteome</keyword>
<feature type="compositionally biased region" description="Low complexity" evidence="1">
    <location>
        <begin position="290"/>
        <end position="300"/>
    </location>
</feature>
<dbReference type="GO" id="GO:0010971">
    <property type="term" value="P:positive regulation of G2/M transition of mitotic cell cycle"/>
    <property type="evidence" value="ECO:0007669"/>
    <property type="project" value="TreeGrafter"/>
</dbReference>
<proteinExistence type="predicted"/>
<dbReference type="InterPro" id="IPR040206">
    <property type="entry name" value="Zds1/2"/>
</dbReference>
<dbReference type="SMART" id="SM01327">
    <property type="entry name" value="Zds_C"/>
    <property type="match status" value="1"/>
</dbReference>
<feature type="compositionally biased region" description="Basic and acidic residues" evidence="1">
    <location>
        <begin position="358"/>
        <end position="367"/>
    </location>
</feature>
<dbReference type="STRING" id="86630.A0A367JXT1"/>
<feature type="region of interest" description="Disordered" evidence="1">
    <location>
        <begin position="318"/>
        <end position="370"/>
    </location>
</feature>
<dbReference type="AlphaFoldDB" id="A0A367JXT1"/>
<feature type="compositionally biased region" description="Basic and acidic residues" evidence="1">
    <location>
        <begin position="318"/>
        <end position="331"/>
    </location>
</feature>
<gene>
    <name evidence="3" type="ORF">CU097_003827</name>
</gene>
<feature type="compositionally biased region" description="Acidic residues" evidence="1">
    <location>
        <begin position="505"/>
        <end position="526"/>
    </location>
</feature>
<evidence type="ECO:0000313" key="4">
    <source>
        <dbReference type="Proteomes" id="UP000252139"/>
    </source>
</evidence>
<feature type="region of interest" description="Disordered" evidence="1">
    <location>
        <begin position="428"/>
        <end position="563"/>
    </location>
</feature>
<name>A0A367JXT1_RHIAZ</name>
<feature type="region of interest" description="Disordered" evidence="1">
    <location>
        <begin position="187"/>
        <end position="244"/>
    </location>
</feature>
<evidence type="ECO:0000256" key="1">
    <source>
        <dbReference type="SAM" id="MobiDB-lite"/>
    </source>
</evidence>
<feature type="region of interest" description="Disordered" evidence="1">
    <location>
        <begin position="278"/>
        <end position="300"/>
    </location>
</feature>
<dbReference type="EMBL" id="PJQL01000548">
    <property type="protein sequence ID" value="RCH94695.1"/>
    <property type="molecule type" value="Genomic_DNA"/>
</dbReference>
<evidence type="ECO:0000313" key="3">
    <source>
        <dbReference type="EMBL" id="RCH94695.1"/>
    </source>
</evidence>
<dbReference type="Proteomes" id="UP000252139">
    <property type="component" value="Unassembled WGS sequence"/>
</dbReference>
<dbReference type="Pfam" id="PF08632">
    <property type="entry name" value="Zds_C"/>
    <property type="match status" value="1"/>
</dbReference>
<evidence type="ECO:0000259" key="2">
    <source>
        <dbReference type="SMART" id="SM01327"/>
    </source>
</evidence>
<feature type="compositionally biased region" description="Basic residues" evidence="1">
    <location>
        <begin position="435"/>
        <end position="451"/>
    </location>
</feature>
<comment type="caution">
    <text evidence="3">The sequence shown here is derived from an EMBL/GenBank/DDBJ whole genome shotgun (WGS) entry which is preliminary data.</text>
</comment>
<dbReference type="GO" id="GO:0005737">
    <property type="term" value="C:cytoplasm"/>
    <property type="evidence" value="ECO:0007669"/>
    <property type="project" value="TreeGrafter"/>
</dbReference>
<organism evidence="3 4">
    <name type="scientific">Rhizopus azygosporus</name>
    <name type="common">Rhizopus microsporus var. azygosporus</name>
    <dbReference type="NCBI Taxonomy" id="86630"/>
    <lineage>
        <taxon>Eukaryota</taxon>
        <taxon>Fungi</taxon>
        <taxon>Fungi incertae sedis</taxon>
        <taxon>Mucoromycota</taxon>
        <taxon>Mucoromycotina</taxon>
        <taxon>Mucoromycetes</taxon>
        <taxon>Mucorales</taxon>
        <taxon>Mucorineae</taxon>
        <taxon>Rhizopodaceae</taxon>
        <taxon>Rhizopus</taxon>
    </lineage>
</organism>
<accession>A0A367JXT1</accession>
<sequence>MQVSLPEINIPNLDDWEEMKLNEKDNTKESEGLTRAHSLQRNLNQITEEGNLRKEVINIATSNPSHLFWVPASQHPEIAPTEFEKYVDALGFMIRRKSVKRRQSVLSVYFTADEPKFDEEDNTKEKQDEDELKRRSLMRRSVSLHLPNANGYYIKYVFNSILTSLSLDDHSVPDFLKFDRNSSPLDQSRAIVPKTDRRPLHRRGARAKRNPSTTAGQQQQQQQRPMLRTRNSESDFYAPNTSPEGITLVDDECLPIEDDQVVKEEKEIKEQVKELEIASDKKEDNKPQLTMTRSMSTSTASSRKSAWSWTFWSDEKSSKKNKVDPVDHDQPPKPPTDNTIPSRRFTLSSLFSRKSKHTPTDMEEKDTLQAPKDFQLNRMYMTRLPLHVERAIYKLSHVKLANPRRPLHEQVLISNLMFWYLSVISTNDSQQPPVKTHKLIKKKKRPPQQKKTKVDLKSTKGNTAFMPNPSSTRHQSTGFVVPENYLNPRQHTTKRKGTRQQLDSSSDEDEDDEDEDEDDIEEEDDDRIFNSNNNSRSSSSSSSSSRLKKDDDLPLAMYKIKKQ</sequence>
<reference evidence="3 4" key="1">
    <citation type="journal article" date="2018" name="G3 (Bethesda)">
        <title>Phylogenetic and Phylogenomic Definition of Rhizopus Species.</title>
        <authorList>
            <person name="Gryganskyi A.P."/>
            <person name="Golan J."/>
            <person name="Dolatabadi S."/>
            <person name="Mondo S."/>
            <person name="Robb S."/>
            <person name="Idnurm A."/>
            <person name="Muszewska A."/>
            <person name="Steczkiewicz K."/>
            <person name="Masonjones S."/>
            <person name="Liao H.L."/>
            <person name="Gajdeczka M.T."/>
            <person name="Anike F."/>
            <person name="Vuek A."/>
            <person name="Anishchenko I.M."/>
            <person name="Voigt K."/>
            <person name="de Hoog G.S."/>
            <person name="Smith M.E."/>
            <person name="Heitman J."/>
            <person name="Vilgalys R."/>
            <person name="Stajich J.E."/>
        </authorList>
    </citation>
    <scope>NUCLEOTIDE SEQUENCE [LARGE SCALE GENOMIC DNA]</scope>
    <source>
        <strain evidence="3 4">CBS 357.93</strain>
    </source>
</reference>
<feature type="compositionally biased region" description="Basic residues" evidence="1">
    <location>
        <begin position="199"/>
        <end position="209"/>
    </location>
</feature>
<dbReference type="PANTHER" id="PTHR28089:SF1">
    <property type="entry name" value="PROTEIN ZDS1-RELATED"/>
    <property type="match status" value="1"/>
</dbReference>
<feature type="compositionally biased region" description="Polar residues" evidence="1">
    <location>
        <begin position="468"/>
        <end position="478"/>
    </location>
</feature>
<dbReference type="PANTHER" id="PTHR28089">
    <property type="entry name" value="PROTEIN ZDS1-RELATED"/>
    <property type="match status" value="1"/>
</dbReference>
<dbReference type="OrthoDB" id="5589766at2759"/>
<feature type="compositionally biased region" description="Low complexity" evidence="1">
    <location>
        <begin position="530"/>
        <end position="545"/>
    </location>
</feature>
<dbReference type="InterPro" id="IPR013941">
    <property type="entry name" value="ZDS1_C"/>
</dbReference>
<feature type="compositionally biased region" description="Low complexity" evidence="1">
    <location>
        <begin position="342"/>
        <end position="352"/>
    </location>
</feature>
<dbReference type="GO" id="GO:0030010">
    <property type="term" value="P:establishment of cell polarity"/>
    <property type="evidence" value="ECO:0007669"/>
    <property type="project" value="TreeGrafter"/>
</dbReference>
<feature type="domain" description="Protein Zds1 C-terminal" evidence="2">
    <location>
        <begin position="373"/>
        <end position="425"/>
    </location>
</feature>
<protein>
    <recommendedName>
        <fullName evidence="2">Protein Zds1 C-terminal domain-containing protein</fullName>
    </recommendedName>
</protein>